<sequence length="127" mass="13997">MADECMEEEFSMPAKPKPQRDPLLELVSLQKASGCWELEPELAKTLSQTSQDLQDKRPSMANKEVWATIVALVWLHGLKADAKDEWELLVMKAATWLRSQNAAGLSECVEAANALLGCSVQKDALGL</sequence>
<evidence type="ECO:0000313" key="1">
    <source>
        <dbReference type="EMBL" id="CAL1570756.1"/>
    </source>
</evidence>
<gene>
    <name evidence="1" type="ORF">KC01_LOCUS2985</name>
</gene>
<dbReference type="Proteomes" id="UP001497482">
    <property type="component" value="Chromosome 10"/>
</dbReference>
<organism evidence="1 2">
    <name type="scientific">Knipowitschia caucasica</name>
    <name type="common">Caucasian dwarf goby</name>
    <name type="synonym">Pomatoschistus caucasicus</name>
    <dbReference type="NCBI Taxonomy" id="637954"/>
    <lineage>
        <taxon>Eukaryota</taxon>
        <taxon>Metazoa</taxon>
        <taxon>Chordata</taxon>
        <taxon>Craniata</taxon>
        <taxon>Vertebrata</taxon>
        <taxon>Euteleostomi</taxon>
        <taxon>Actinopterygii</taxon>
        <taxon>Neopterygii</taxon>
        <taxon>Teleostei</taxon>
        <taxon>Neoteleostei</taxon>
        <taxon>Acanthomorphata</taxon>
        <taxon>Gobiaria</taxon>
        <taxon>Gobiiformes</taxon>
        <taxon>Gobioidei</taxon>
        <taxon>Gobiidae</taxon>
        <taxon>Gobiinae</taxon>
        <taxon>Knipowitschia</taxon>
    </lineage>
</organism>
<dbReference type="AlphaFoldDB" id="A0AAV2J2X6"/>
<proteinExistence type="predicted"/>
<dbReference type="PANTHER" id="PTHR45737:SF6">
    <property type="entry name" value="VON WILLEBRAND FACTOR A DOMAIN-CONTAINING PROTEIN 5A"/>
    <property type="match status" value="1"/>
</dbReference>
<evidence type="ECO:0000313" key="2">
    <source>
        <dbReference type="Proteomes" id="UP001497482"/>
    </source>
</evidence>
<accession>A0AAV2J2X6</accession>
<name>A0AAV2J2X6_KNICA</name>
<dbReference type="EMBL" id="OZ035832">
    <property type="protein sequence ID" value="CAL1570756.1"/>
    <property type="molecule type" value="Genomic_DNA"/>
</dbReference>
<protein>
    <recommendedName>
        <fullName evidence="3">von Willebrand factor A domain-containing protein 5A-like</fullName>
    </recommendedName>
</protein>
<keyword evidence="2" id="KW-1185">Reference proteome</keyword>
<reference evidence="1 2" key="1">
    <citation type="submission" date="2024-04" db="EMBL/GenBank/DDBJ databases">
        <authorList>
            <person name="Waldvogel A.-M."/>
            <person name="Schoenle A."/>
        </authorList>
    </citation>
    <scope>NUCLEOTIDE SEQUENCE [LARGE SCALE GENOMIC DNA]</scope>
</reference>
<evidence type="ECO:0008006" key="3">
    <source>
        <dbReference type="Google" id="ProtNLM"/>
    </source>
</evidence>
<dbReference type="PANTHER" id="PTHR45737">
    <property type="entry name" value="VON WILLEBRAND FACTOR A DOMAIN-CONTAINING PROTEIN 5A"/>
    <property type="match status" value="1"/>
</dbReference>